<reference evidence="1" key="1">
    <citation type="submission" date="2016-07" db="EMBL/GenBank/DDBJ databases">
        <authorList>
            <person name="Bretaudeau A."/>
        </authorList>
    </citation>
    <scope>NUCLEOTIDE SEQUENCE</scope>
    <source>
        <strain evidence="1">Rice</strain>
        <tissue evidence="1">Whole body</tissue>
    </source>
</reference>
<gene>
    <name evidence="1" type="ORF">SFRICE_018666</name>
</gene>
<proteinExistence type="predicted"/>
<accession>A0A2H1WYR2</accession>
<dbReference type="EMBL" id="ODYU01012100">
    <property type="protein sequence ID" value="SOQ58215.1"/>
    <property type="molecule type" value="Genomic_DNA"/>
</dbReference>
<organism evidence="1">
    <name type="scientific">Spodoptera frugiperda</name>
    <name type="common">Fall armyworm</name>
    <dbReference type="NCBI Taxonomy" id="7108"/>
    <lineage>
        <taxon>Eukaryota</taxon>
        <taxon>Metazoa</taxon>
        <taxon>Ecdysozoa</taxon>
        <taxon>Arthropoda</taxon>
        <taxon>Hexapoda</taxon>
        <taxon>Insecta</taxon>
        <taxon>Pterygota</taxon>
        <taxon>Neoptera</taxon>
        <taxon>Endopterygota</taxon>
        <taxon>Lepidoptera</taxon>
        <taxon>Glossata</taxon>
        <taxon>Ditrysia</taxon>
        <taxon>Noctuoidea</taxon>
        <taxon>Noctuidae</taxon>
        <taxon>Amphipyrinae</taxon>
        <taxon>Spodoptera</taxon>
    </lineage>
</organism>
<name>A0A2H1WYR2_SPOFR</name>
<protein>
    <submittedName>
        <fullName evidence="1">SFRICE_018666</fullName>
    </submittedName>
</protein>
<dbReference type="AlphaFoldDB" id="A0A2H1WYR2"/>
<sequence>MRKCGGGGEKIRLLLTKNHPVPTPALRTGAPVSPLGRIFSCVVGSFTNTQFHMHMTPRPKTTICGSHKKFLRAGIEPATHCTAASCPATAPSVQVRISSGSSTALEDFISERHRHLKYQRSYKCVAGPLEVRNLRVLGNQGLGRLGRRPPVTSFTQRNTTQAFFHVGFRWLLYHSSRAHSCRSMALPYYFKYPNFPTCMGLKCRCTYRGADKDTVEAMVWTTSTCSLLPSQNQSCQYGPDRDPEFRTT</sequence>
<evidence type="ECO:0000313" key="1">
    <source>
        <dbReference type="EMBL" id="SOQ58215.1"/>
    </source>
</evidence>